<dbReference type="PROSITE" id="PS51125">
    <property type="entry name" value="NHL"/>
    <property type="match status" value="1"/>
</dbReference>
<dbReference type="OrthoDB" id="6105938at2759"/>
<keyword evidence="1" id="KW-0597">Phosphoprotein</keyword>
<evidence type="ECO:0000259" key="9">
    <source>
        <dbReference type="PROSITE" id="PS50119"/>
    </source>
</evidence>
<dbReference type="InterPro" id="IPR013083">
    <property type="entry name" value="Znf_RING/FYVE/PHD"/>
</dbReference>
<keyword evidence="3" id="KW-0677">Repeat</keyword>
<dbReference type="InterPro" id="IPR027370">
    <property type="entry name" value="Znf-RING_euk"/>
</dbReference>
<organism evidence="10 11">
    <name type="scientific">Owenia fusiformis</name>
    <name type="common">Polychaete worm</name>
    <dbReference type="NCBI Taxonomy" id="6347"/>
    <lineage>
        <taxon>Eukaryota</taxon>
        <taxon>Metazoa</taxon>
        <taxon>Spiralia</taxon>
        <taxon>Lophotrochozoa</taxon>
        <taxon>Annelida</taxon>
        <taxon>Polychaeta</taxon>
        <taxon>Sedentaria</taxon>
        <taxon>Canalipalpata</taxon>
        <taxon>Sabellida</taxon>
        <taxon>Oweniida</taxon>
        <taxon>Oweniidae</taxon>
        <taxon>Owenia</taxon>
    </lineage>
</organism>
<feature type="domain" description="B box-type" evidence="9">
    <location>
        <begin position="154"/>
        <end position="194"/>
    </location>
</feature>
<evidence type="ECO:0000256" key="5">
    <source>
        <dbReference type="ARBA" id="ARBA00022833"/>
    </source>
</evidence>
<evidence type="ECO:0000259" key="8">
    <source>
        <dbReference type="PROSITE" id="PS50089"/>
    </source>
</evidence>
<dbReference type="InterPro" id="IPR001258">
    <property type="entry name" value="NHL_repeat"/>
</dbReference>
<dbReference type="SUPFAM" id="SSF57845">
    <property type="entry name" value="B-box zinc-binding domain"/>
    <property type="match status" value="1"/>
</dbReference>
<evidence type="ECO:0000256" key="4">
    <source>
        <dbReference type="ARBA" id="ARBA00022771"/>
    </source>
</evidence>
<dbReference type="Gene3D" id="3.30.160.60">
    <property type="entry name" value="Classic Zinc Finger"/>
    <property type="match status" value="1"/>
</dbReference>
<accession>A0A8S4NTR8</accession>
<dbReference type="EMBL" id="CAIIXF020000005">
    <property type="protein sequence ID" value="CAH1783442.1"/>
    <property type="molecule type" value="Genomic_DNA"/>
</dbReference>
<evidence type="ECO:0000256" key="7">
    <source>
        <dbReference type="PROSITE-ProRule" id="PRU00504"/>
    </source>
</evidence>
<dbReference type="SUPFAM" id="SSF57850">
    <property type="entry name" value="RING/U-box"/>
    <property type="match status" value="1"/>
</dbReference>
<dbReference type="InterPro" id="IPR017907">
    <property type="entry name" value="Znf_RING_CS"/>
</dbReference>
<dbReference type="Gene3D" id="3.30.40.10">
    <property type="entry name" value="Zinc/RING finger domain, C3HC4 (zinc finger)"/>
    <property type="match status" value="1"/>
</dbReference>
<dbReference type="InterPro" id="IPR011042">
    <property type="entry name" value="6-blade_b-propeller_TolB-like"/>
</dbReference>
<feature type="repeat" description="NHL" evidence="7">
    <location>
        <begin position="710"/>
        <end position="739"/>
    </location>
</feature>
<evidence type="ECO:0000256" key="6">
    <source>
        <dbReference type="PROSITE-ProRule" id="PRU00024"/>
    </source>
</evidence>
<keyword evidence="4 6" id="KW-0863">Zinc-finger</keyword>
<dbReference type="PROSITE" id="PS50089">
    <property type="entry name" value="ZF_RING_2"/>
    <property type="match status" value="1"/>
</dbReference>
<dbReference type="Gene3D" id="2.120.10.30">
    <property type="entry name" value="TolB, C-terminal domain"/>
    <property type="match status" value="2"/>
</dbReference>
<dbReference type="SUPFAM" id="SSF101898">
    <property type="entry name" value="NHL repeat"/>
    <property type="match status" value="1"/>
</dbReference>
<proteinExistence type="predicted"/>
<evidence type="ECO:0000313" key="11">
    <source>
        <dbReference type="Proteomes" id="UP000749559"/>
    </source>
</evidence>
<dbReference type="InterPro" id="IPR047153">
    <property type="entry name" value="TRIM45/56/19-like"/>
</dbReference>
<dbReference type="PROSITE" id="PS50119">
    <property type="entry name" value="ZF_BBOX"/>
    <property type="match status" value="1"/>
</dbReference>
<dbReference type="CDD" id="cd19757">
    <property type="entry name" value="Bbox1"/>
    <property type="match status" value="1"/>
</dbReference>
<evidence type="ECO:0000256" key="2">
    <source>
        <dbReference type="ARBA" id="ARBA00022723"/>
    </source>
</evidence>
<keyword evidence="2" id="KW-0479">Metal-binding</keyword>
<dbReference type="Pfam" id="PF13445">
    <property type="entry name" value="zf-RING_UBOX"/>
    <property type="match status" value="1"/>
</dbReference>
<dbReference type="Pfam" id="PF00643">
    <property type="entry name" value="zf-B_box"/>
    <property type="match status" value="1"/>
</dbReference>
<name>A0A8S4NTR8_OWEFU</name>
<dbReference type="InterPro" id="IPR000315">
    <property type="entry name" value="Znf_B-box"/>
</dbReference>
<keyword evidence="5" id="KW-0862">Zinc</keyword>
<reference evidence="10" key="1">
    <citation type="submission" date="2022-03" db="EMBL/GenBank/DDBJ databases">
        <authorList>
            <person name="Martin C."/>
        </authorList>
    </citation>
    <scope>NUCLEOTIDE SEQUENCE</scope>
</reference>
<dbReference type="Proteomes" id="UP000749559">
    <property type="component" value="Unassembled WGS sequence"/>
</dbReference>
<dbReference type="GO" id="GO:0008270">
    <property type="term" value="F:zinc ion binding"/>
    <property type="evidence" value="ECO:0007669"/>
    <property type="project" value="UniProtKB-KW"/>
</dbReference>
<dbReference type="AlphaFoldDB" id="A0A8S4NTR8"/>
<dbReference type="SMART" id="SM00184">
    <property type="entry name" value="RING"/>
    <property type="match status" value="1"/>
</dbReference>
<sequence>MTKMSTESGKDVGQTCNAACNICLEEFNNTKVLPCLHTFCLGCITEHATKTTQDGNFNCPVCRIPTILPQGGAVKFNDNTLVTTIEENIPTNQESVNICHVCDNGLTLTAKCIECCDFLCESCAAVHCMTKFTKSHHVVILNTDKPIHTASDAKNDDVCSKHGEKIQEFCVTCQDVACKSCVVADHKNHDLSTTDDAYKVCSTSMMNAMVKLNNKIKHHDTIVTNMDTTLHDIPSEKNAMANFIVNKADKAHKIIDRCMTEIVDTLTEQYIAKRKEVENVKYDAESDLSRMLSISDYVKTTMANGNKLSMLSSHKNLLDEIETLISNSVIPGPDIPENISIDDKIAAIVLKAFTGLTLSELALTAPAETKETASQVDTTEIIDDTQSKATQTNGILNIKCPVSNSDAVPRDQTTSGKSIPVIGRSRFSSVGSPALQHSTVSKSQDLTTVTLGTFPLGAITSVMSQSNGVMSYNGFGAITTTSQRDLNSPLSAKPHGHPNGFVDRLTASFTKATTSYVQPLSTSTIEAPSQHNDISEGLLSLHTKLTNGNHELSCKYNDSPVENFNISMIGRPSEPINQKASARVSPIGTPPDNTPIPNTLMSTSYMNANATQRNTSPLDNYQNGLSNMENTNLHIFGHPFGSHNGQSNRSSPIDVIGQPIGSHSNLTSPAVTPISDMTDNVFAQDFLAKTAKKKLVAEFNSRISSDRADSFPTGVAITPDNNIAIIDQENKKVKIFTPSGQIKYVYNGNAPGMFPLQNPCDIGVFSSGNLVVSDSGAESILILSKDAGRVLHSMHIKGCTGVAVSDDDKVFVTTRNPNNILVFKDGVLHQKIHSDAAGIPYFNSPHYITARNKKVYASDFFTNALMGFNLSNSLPVVHYGSTQEGVPASCILQYPCGVHIDQEENVHIVDKSNHRVHKISKTGEFLGHTLTSNDGIYWPRGIALMSNGNTVITEDFGQIKIFDC</sequence>
<evidence type="ECO:0000256" key="3">
    <source>
        <dbReference type="ARBA" id="ARBA00022737"/>
    </source>
</evidence>
<evidence type="ECO:0000256" key="1">
    <source>
        <dbReference type="ARBA" id="ARBA00022553"/>
    </source>
</evidence>
<keyword evidence="11" id="KW-1185">Reference proteome</keyword>
<dbReference type="PANTHER" id="PTHR25462">
    <property type="entry name" value="BONUS, ISOFORM C-RELATED"/>
    <property type="match status" value="1"/>
</dbReference>
<evidence type="ECO:0000313" key="10">
    <source>
        <dbReference type="EMBL" id="CAH1783442.1"/>
    </source>
</evidence>
<dbReference type="PANTHER" id="PTHR25462:SF296">
    <property type="entry name" value="MEIOTIC P26, ISOFORM F"/>
    <property type="match status" value="1"/>
</dbReference>
<comment type="caution">
    <text evidence="10">The sequence shown here is derived from an EMBL/GenBank/DDBJ whole genome shotgun (WGS) entry which is preliminary data.</text>
</comment>
<dbReference type="SMART" id="SM00336">
    <property type="entry name" value="BBOX"/>
    <property type="match status" value="1"/>
</dbReference>
<feature type="domain" description="RING-type" evidence="8">
    <location>
        <begin position="20"/>
        <end position="63"/>
    </location>
</feature>
<dbReference type="PROSITE" id="PS00518">
    <property type="entry name" value="ZF_RING_1"/>
    <property type="match status" value="1"/>
</dbReference>
<dbReference type="InterPro" id="IPR001841">
    <property type="entry name" value="Znf_RING"/>
</dbReference>
<protein>
    <submittedName>
        <fullName evidence="10">Uncharacterized protein</fullName>
    </submittedName>
</protein>
<gene>
    <name evidence="10" type="ORF">OFUS_LOCUS9787</name>
</gene>
<dbReference type="CDD" id="cd05819">
    <property type="entry name" value="NHL"/>
    <property type="match status" value="1"/>
</dbReference>